<protein>
    <recommendedName>
        <fullName evidence="4">Lipoprotein</fullName>
    </recommendedName>
</protein>
<proteinExistence type="predicted"/>
<evidence type="ECO:0000313" key="2">
    <source>
        <dbReference type="EMBL" id="USY21400.1"/>
    </source>
</evidence>
<dbReference type="RefSeq" id="WP_254420295.1">
    <property type="nucleotide sequence ID" value="NZ_BAAAJB010000001.1"/>
</dbReference>
<dbReference type="Proteomes" id="UP001055940">
    <property type="component" value="Chromosome"/>
</dbReference>
<evidence type="ECO:0000256" key="1">
    <source>
        <dbReference type="SAM" id="MobiDB-lite"/>
    </source>
</evidence>
<dbReference type="Gene3D" id="2.50.20.20">
    <property type="match status" value="1"/>
</dbReference>
<sequence>MAPVTRNRGPKGAGLALVAVGTIAALGLAGCGFGGDDDEPRPTEEAAEPVDAAPLLEEALADLADYPALTADGQVATSVGGEIQETTLTVADGGASSGTVRANGVEAEMIAADDKIFLRADEEFWLDKGVFGPDSDQFGGTWVRSSTGQAGINPQNTLAPPALAAILEEIGLEGDEAVEENLDDTRAYKIDLNGERNQLWVDAETNQILRIEIEELIPEGGESGPQVRLDLAQADEAAAEQLYTSLTTTTEEELTGSRDARIEVSWDGQPAMECDDGPHCTWSGTVRDAGASGSGTVLVRMDVTFSQEEIGEEECSDNGSLEAGGTLALSCDANYNIVTSEPQTYEDIQGEARLSTRGLSADQQEEMLAALAEQREATLAGDTGDAEDAEGAQDGEGTDGGEGADGTEEGTEETEGE</sequence>
<accession>A0ABY5DDE0</accession>
<reference evidence="2" key="1">
    <citation type="submission" date="2022-06" db="EMBL/GenBank/DDBJ databases">
        <authorList>
            <person name="Ping M."/>
        </authorList>
    </citation>
    <scope>NUCLEOTIDE SEQUENCE</scope>
    <source>
        <strain evidence="2">JCM11759T</strain>
    </source>
</reference>
<feature type="compositionally biased region" description="Acidic residues" evidence="1">
    <location>
        <begin position="405"/>
        <end position="417"/>
    </location>
</feature>
<dbReference type="PROSITE" id="PS51257">
    <property type="entry name" value="PROKAR_LIPOPROTEIN"/>
    <property type="match status" value="1"/>
</dbReference>
<evidence type="ECO:0008006" key="4">
    <source>
        <dbReference type="Google" id="ProtNLM"/>
    </source>
</evidence>
<name>A0ABY5DDE0_9ACTN</name>
<feature type="compositionally biased region" description="Acidic residues" evidence="1">
    <location>
        <begin position="384"/>
        <end position="399"/>
    </location>
</feature>
<feature type="region of interest" description="Disordered" evidence="1">
    <location>
        <begin position="373"/>
        <end position="417"/>
    </location>
</feature>
<keyword evidence="3" id="KW-1185">Reference proteome</keyword>
<evidence type="ECO:0000313" key="3">
    <source>
        <dbReference type="Proteomes" id="UP001055940"/>
    </source>
</evidence>
<gene>
    <name evidence="2" type="ORF">NE857_07245</name>
</gene>
<organism evidence="2 3">
    <name type="scientific">Nocardiopsis exhalans</name>
    <dbReference type="NCBI Taxonomy" id="163604"/>
    <lineage>
        <taxon>Bacteria</taxon>
        <taxon>Bacillati</taxon>
        <taxon>Actinomycetota</taxon>
        <taxon>Actinomycetes</taxon>
        <taxon>Streptosporangiales</taxon>
        <taxon>Nocardiopsidaceae</taxon>
        <taxon>Nocardiopsis</taxon>
    </lineage>
</organism>
<dbReference type="EMBL" id="CP099837">
    <property type="protein sequence ID" value="USY21400.1"/>
    <property type="molecule type" value="Genomic_DNA"/>
</dbReference>